<dbReference type="Pfam" id="PF18143">
    <property type="entry name" value="HAD_SAK_2"/>
    <property type="match status" value="1"/>
</dbReference>
<organism evidence="1 2">
    <name type="scientific">Ralstonia thomasii</name>
    <dbReference type="NCBI Taxonomy" id="3058596"/>
    <lineage>
        <taxon>Bacteria</taxon>
        <taxon>Pseudomonadati</taxon>
        <taxon>Pseudomonadota</taxon>
        <taxon>Betaproteobacteria</taxon>
        <taxon>Burkholderiales</taxon>
        <taxon>Burkholderiaceae</taxon>
        <taxon>Ralstonia</taxon>
    </lineage>
</organism>
<dbReference type="RefSeq" id="WP_025574138.1">
    <property type="nucleotide sequence ID" value="NZ_CATZAR010000011.1"/>
</dbReference>
<keyword evidence="2" id="KW-1185">Reference proteome</keyword>
<dbReference type="EMBL" id="CATZAR010000011">
    <property type="protein sequence ID" value="CAJ0799549.1"/>
    <property type="molecule type" value="Genomic_DNA"/>
</dbReference>
<proteinExistence type="predicted"/>
<evidence type="ECO:0000313" key="2">
    <source>
        <dbReference type="Proteomes" id="UP001189773"/>
    </source>
</evidence>
<name>A0ABN9J5G3_9RALS</name>
<reference evidence="1 2" key="1">
    <citation type="submission" date="2023-07" db="EMBL/GenBank/DDBJ databases">
        <authorList>
            <person name="Peeters C."/>
        </authorList>
    </citation>
    <scope>NUCLEOTIDE SEQUENCE [LARGE SCALE GENOMIC DNA]</scope>
    <source>
        <strain evidence="1 2">LMG 18095</strain>
    </source>
</reference>
<protein>
    <submittedName>
        <fullName evidence="1">Uncharacterized protein</fullName>
    </submittedName>
</protein>
<gene>
    <name evidence="1" type="ORF">LMG18095_03340</name>
</gene>
<sequence>MEPATLYLGFDGVLHPRNVRLHEGETPRLLVAGHTLFENSPWLERVICARPKTRVILHTWWVFYSGYRCAAQRLPPTVQARVVGATLPGNRLLHVANMPLVPRREWLRADIERRRPENPVLIDCDVRQVLAKLTDRALILDGQQGLSSERLVDALIALLDIA</sequence>
<comment type="caution">
    <text evidence="1">The sequence shown here is derived from an EMBL/GenBank/DDBJ whole genome shotgun (WGS) entry which is preliminary data.</text>
</comment>
<accession>A0ABN9J5G3</accession>
<evidence type="ECO:0000313" key="1">
    <source>
        <dbReference type="EMBL" id="CAJ0799549.1"/>
    </source>
</evidence>
<dbReference type="Proteomes" id="UP001189773">
    <property type="component" value="Unassembled WGS sequence"/>
</dbReference>